<evidence type="ECO:0000313" key="4">
    <source>
        <dbReference type="Proteomes" id="UP001500305"/>
    </source>
</evidence>
<evidence type="ECO:0000259" key="2">
    <source>
        <dbReference type="PROSITE" id="PS50801"/>
    </source>
</evidence>
<dbReference type="InterPro" id="IPR036513">
    <property type="entry name" value="STAS_dom_sf"/>
</dbReference>
<feature type="domain" description="STAS" evidence="2">
    <location>
        <begin position="8"/>
        <end position="88"/>
    </location>
</feature>
<feature type="region of interest" description="Disordered" evidence="1">
    <location>
        <begin position="106"/>
        <end position="127"/>
    </location>
</feature>
<comment type="caution">
    <text evidence="3">The sequence shown here is derived from an EMBL/GenBank/DDBJ whole genome shotgun (WGS) entry which is preliminary data.</text>
</comment>
<accession>A0ABN3EY64</accession>
<keyword evidence="4" id="KW-1185">Reference proteome</keyword>
<dbReference type="Gene3D" id="3.30.750.24">
    <property type="entry name" value="STAS domain"/>
    <property type="match status" value="1"/>
</dbReference>
<dbReference type="RefSeq" id="WP_344640848.1">
    <property type="nucleotide sequence ID" value="NZ_BAAATR010000054.1"/>
</dbReference>
<dbReference type="SUPFAM" id="SSF52091">
    <property type="entry name" value="SpoIIaa-like"/>
    <property type="match status" value="1"/>
</dbReference>
<evidence type="ECO:0000256" key="1">
    <source>
        <dbReference type="SAM" id="MobiDB-lite"/>
    </source>
</evidence>
<dbReference type="PROSITE" id="PS50801">
    <property type="entry name" value="STAS"/>
    <property type="match status" value="1"/>
</dbReference>
<proteinExistence type="predicted"/>
<dbReference type="Pfam" id="PF01740">
    <property type="entry name" value="STAS"/>
    <property type="match status" value="1"/>
</dbReference>
<dbReference type="InterPro" id="IPR002645">
    <property type="entry name" value="STAS_dom"/>
</dbReference>
<gene>
    <name evidence="3" type="ORF">GCM10010430_72690</name>
</gene>
<reference evidence="3 4" key="1">
    <citation type="journal article" date="2019" name="Int. J. Syst. Evol. Microbiol.">
        <title>The Global Catalogue of Microorganisms (GCM) 10K type strain sequencing project: providing services to taxonomists for standard genome sequencing and annotation.</title>
        <authorList>
            <consortium name="The Broad Institute Genomics Platform"/>
            <consortium name="The Broad Institute Genome Sequencing Center for Infectious Disease"/>
            <person name="Wu L."/>
            <person name="Ma J."/>
        </authorList>
    </citation>
    <scope>NUCLEOTIDE SEQUENCE [LARGE SCALE GENOMIC DNA]</scope>
    <source>
        <strain evidence="3 4">JCM 7356</strain>
    </source>
</reference>
<sequence length="127" mass="13887">MAVNGNDYPTAVSRWDGQVTVAVTGEIDLATEPQLESRVKECLARRPRRVDLDFAQVRFCDCSGADALERLHRQAQEEGVVLKVTDVRARSSPGCSTFSASPTWSNLTDLAEPGQGRHRAAYRGPVS</sequence>
<dbReference type="Proteomes" id="UP001500305">
    <property type="component" value="Unassembled WGS sequence"/>
</dbReference>
<name>A0ABN3EY64_9ACTN</name>
<evidence type="ECO:0000313" key="3">
    <source>
        <dbReference type="EMBL" id="GAA2276211.1"/>
    </source>
</evidence>
<dbReference type="EMBL" id="BAAATR010000054">
    <property type="protein sequence ID" value="GAA2276211.1"/>
    <property type="molecule type" value="Genomic_DNA"/>
</dbReference>
<organism evidence="3 4">
    <name type="scientific">Kitasatospora cystarginea</name>
    <dbReference type="NCBI Taxonomy" id="58350"/>
    <lineage>
        <taxon>Bacteria</taxon>
        <taxon>Bacillati</taxon>
        <taxon>Actinomycetota</taxon>
        <taxon>Actinomycetes</taxon>
        <taxon>Kitasatosporales</taxon>
        <taxon>Streptomycetaceae</taxon>
        <taxon>Kitasatospora</taxon>
    </lineage>
</organism>
<dbReference type="CDD" id="cd07043">
    <property type="entry name" value="STAS_anti-anti-sigma_factors"/>
    <property type="match status" value="1"/>
</dbReference>
<protein>
    <recommendedName>
        <fullName evidence="2">STAS domain-containing protein</fullName>
    </recommendedName>
</protein>